<organism evidence="1 2">
    <name type="scientific">Scortum barcoo</name>
    <name type="common">barcoo grunter</name>
    <dbReference type="NCBI Taxonomy" id="214431"/>
    <lineage>
        <taxon>Eukaryota</taxon>
        <taxon>Metazoa</taxon>
        <taxon>Chordata</taxon>
        <taxon>Craniata</taxon>
        <taxon>Vertebrata</taxon>
        <taxon>Euteleostomi</taxon>
        <taxon>Actinopterygii</taxon>
        <taxon>Neopterygii</taxon>
        <taxon>Teleostei</taxon>
        <taxon>Neoteleostei</taxon>
        <taxon>Acanthomorphata</taxon>
        <taxon>Eupercaria</taxon>
        <taxon>Centrarchiformes</taxon>
        <taxon>Terapontoidei</taxon>
        <taxon>Terapontidae</taxon>
        <taxon>Scortum</taxon>
    </lineage>
</organism>
<evidence type="ECO:0000313" key="2">
    <source>
        <dbReference type="Proteomes" id="UP000831701"/>
    </source>
</evidence>
<proteinExistence type="predicted"/>
<dbReference type="EMBL" id="CM041542">
    <property type="protein sequence ID" value="KAI3365525.1"/>
    <property type="molecule type" value="Genomic_DNA"/>
</dbReference>
<sequence>MVDISVKSGVAWVCQAQGHCLADVLLPVHISSGDHMEELSQSAGDETNLGDPVLLEQMEEGSPCVLMLHCSPSSLTGISHLTVISEARTMEVYDQTGEYCGTVRGERDDSIQPDSSDRGPFYKKQLILEHPSSACEVKLLSLAGRNSVLVCRVILGLQQLEPCLARGPGIDMQQVQCLVEEMGTSLSPGAQNLMDMVHFQQKNQTSSLGGFLPLLMGGGALPALIQGANISPAAIGGQPQPADSRVPVMSVLLFALSPHDPPVSSIRPADEDPPAQNGAMSDGSTSSSPDLPVSGINAKNGTSSESQSPVSHAQLADMMSHFLKGQVHDQVLTSGPELLPMLQSVCGQVTKLRLDDAAAEAEKEKKMRNGSWELDAAMERRLEEMERRLKEHVDRRLDALEQKLEKALLSALPLVAIKQEAMSGPVGEAAASRPSEQTTLTPAIH</sequence>
<evidence type="ECO:0000313" key="1">
    <source>
        <dbReference type="EMBL" id="KAI3365525.1"/>
    </source>
</evidence>
<keyword evidence="2" id="KW-1185">Reference proteome</keyword>
<comment type="caution">
    <text evidence="1">The sequence shown here is derived from an EMBL/GenBank/DDBJ whole genome shotgun (WGS) entry which is preliminary data.</text>
</comment>
<accession>A0ACB8WBX6</accession>
<dbReference type="Proteomes" id="UP000831701">
    <property type="component" value="Chromosome 12"/>
</dbReference>
<reference evidence="1" key="1">
    <citation type="submission" date="2022-04" db="EMBL/GenBank/DDBJ databases">
        <title>Jade perch genome.</title>
        <authorList>
            <person name="Chao B."/>
        </authorList>
    </citation>
    <scope>NUCLEOTIDE SEQUENCE</scope>
    <source>
        <strain evidence="1">CB-2022</strain>
    </source>
</reference>
<gene>
    <name evidence="1" type="ORF">L3Q82_010136</name>
</gene>
<protein>
    <submittedName>
        <fullName evidence="1">Uncharacterized protein</fullName>
    </submittedName>
</protein>
<name>A0ACB8WBX6_9TELE</name>